<dbReference type="CDD" id="cd03465">
    <property type="entry name" value="URO-D_like"/>
    <property type="match status" value="1"/>
</dbReference>
<reference evidence="3 4" key="1">
    <citation type="submission" date="2018-08" db="EMBL/GenBank/DDBJ databases">
        <title>Draft genome of candidate division NPL-UPA2 bacterium Unc8 that adapted to ultra-basic serpentinizing groundwater.</title>
        <authorList>
            <person name="Ishii S."/>
            <person name="Suzuki S."/>
            <person name="Nealson K.H."/>
        </authorList>
    </citation>
    <scope>NUCLEOTIDE SEQUENCE [LARGE SCALE GENOMIC DNA]</scope>
    <source>
        <strain evidence="3">Unc8</strain>
    </source>
</reference>
<evidence type="ECO:0000313" key="3">
    <source>
        <dbReference type="EMBL" id="RII00643.1"/>
    </source>
</evidence>
<proteinExistence type="predicted"/>
<dbReference type="SMART" id="SM01018">
    <property type="entry name" value="B12-binding_2"/>
    <property type="match status" value="1"/>
</dbReference>
<dbReference type="GO" id="GO:0006779">
    <property type="term" value="P:porphyrin-containing compound biosynthetic process"/>
    <property type="evidence" value="ECO:0007669"/>
    <property type="project" value="InterPro"/>
</dbReference>
<sequence>MSKILEELAKSVVAGDVVKVTELTEEAHKEGIPAADIVTDGLSEGMNRITRLYRNKGLHLDYTAWAAAAFQFGMESVSSYLKEEGVSTIGKVVLGVMCGPWTIGTNLVLANLRAASFEAINAGSDVSPEHIAKCAKIENADIITVGLYLSYRIHRLKELEEELFRLGIRQKVKTILSGPSANRSIARECGFDAYAKDAISIVETAKRFIVEKAAPEEIVSEMTPIERIRTSLKFKEPDRVPLVPFSMTFSAKFAGIPYSKFCKSGEAMAEAQIKAVREFGWDGVTTCSDVGRFAEPLGAKVEYPEDDVPRLVEGAIKLATAREDFERLKQEKPEYYARIGRAAETTRAVKIIKDELGDECAVIGSSEGPFQGSMLALGADPAAIFLTKTDPSLMHEILAWYVEYEVAMAKQLIAAGADLIFSGEPASYWMSPGMFKEFCYPYQKDAYRRITEAGALPLIHCCGNVPQSLPFAPEVAPGGVVNFDYQINLKWAKELIGDRITIMGNLDCNRLLHLGSVEDVEKASIKAIKAAAKGGGFWLSGGCEIPRDMTYRNMQAMLRVCQTAGKYPIDLD</sequence>
<dbReference type="Proteomes" id="UP000266287">
    <property type="component" value="Unassembled WGS sequence"/>
</dbReference>
<dbReference type="GO" id="GO:0004853">
    <property type="term" value="F:uroporphyrinogen decarboxylase activity"/>
    <property type="evidence" value="ECO:0007669"/>
    <property type="project" value="InterPro"/>
</dbReference>
<dbReference type="InterPro" id="IPR000257">
    <property type="entry name" value="Uroporphyrinogen_deCOase"/>
</dbReference>
<organism evidence="3 4">
    <name type="scientific">candidate division NPL-UPA2 bacterium Unc8</name>
    <dbReference type="NCBI Taxonomy" id="1980939"/>
    <lineage>
        <taxon>Bacteria</taxon>
    </lineage>
</organism>
<gene>
    <name evidence="3" type="ORF">B9J77_01060</name>
</gene>
<dbReference type="InterPro" id="IPR038071">
    <property type="entry name" value="UROD/MetE-like_sf"/>
</dbReference>
<evidence type="ECO:0000313" key="4">
    <source>
        <dbReference type="Proteomes" id="UP000266287"/>
    </source>
</evidence>
<dbReference type="SUPFAM" id="SSF51726">
    <property type="entry name" value="UROD/MetE-like"/>
    <property type="match status" value="1"/>
</dbReference>
<dbReference type="EMBL" id="NDHY01000002">
    <property type="protein sequence ID" value="RII00643.1"/>
    <property type="molecule type" value="Genomic_DNA"/>
</dbReference>
<dbReference type="Gene3D" id="3.40.50.280">
    <property type="entry name" value="Cobalamin-binding domain"/>
    <property type="match status" value="1"/>
</dbReference>
<dbReference type="PANTHER" id="PTHR47099:SF1">
    <property type="entry name" value="METHYLCOBAMIDE:COM METHYLTRANSFERASE MTBA"/>
    <property type="match status" value="1"/>
</dbReference>
<dbReference type="AlphaFoldDB" id="A0A399FZU6"/>
<feature type="domain" description="B12-binding N-terminal" evidence="2">
    <location>
        <begin position="1"/>
        <end position="89"/>
    </location>
</feature>
<feature type="domain" description="B12-binding" evidence="1">
    <location>
        <begin position="84"/>
        <end position="219"/>
    </location>
</feature>
<dbReference type="GO" id="GO:0031419">
    <property type="term" value="F:cobalamin binding"/>
    <property type="evidence" value="ECO:0007669"/>
    <property type="project" value="InterPro"/>
</dbReference>
<evidence type="ECO:0000259" key="2">
    <source>
        <dbReference type="PROSITE" id="PS51337"/>
    </source>
</evidence>
<dbReference type="Gene3D" id="1.10.1240.10">
    <property type="entry name" value="Methionine synthase domain"/>
    <property type="match status" value="1"/>
</dbReference>
<dbReference type="InterPro" id="IPR006158">
    <property type="entry name" value="Cobalamin-bd"/>
</dbReference>
<dbReference type="Pfam" id="PF02310">
    <property type="entry name" value="B12-binding"/>
    <property type="match status" value="1"/>
</dbReference>
<dbReference type="PROSITE" id="PS51332">
    <property type="entry name" value="B12_BINDING"/>
    <property type="match status" value="1"/>
</dbReference>
<dbReference type="SUPFAM" id="SSF47644">
    <property type="entry name" value="Methionine synthase domain"/>
    <property type="match status" value="1"/>
</dbReference>
<dbReference type="InterPro" id="IPR052024">
    <property type="entry name" value="Methanogen_methyltrans"/>
</dbReference>
<dbReference type="PANTHER" id="PTHR47099">
    <property type="entry name" value="METHYLCOBAMIDE:COM METHYLTRANSFERASE MTBA"/>
    <property type="match status" value="1"/>
</dbReference>
<accession>A0A399FZU6</accession>
<evidence type="ECO:0000259" key="1">
    <source>
        <dbReference type="PROSITE" id="PS51332"/>
    </source>
</evidence>
<dbReference type="Gene3D" id="3.20.20.210">
    <property type="match status" value="1"/>
</dbReference>
<dbReference type="InterPro" id="IPR036724">
    <property type="entry name" value="Cobalamin-bd_sf"/>
</dbReference>
<dbReference type="SUPFAM" id="SSF52242">
    <property type="entry name" value="Cobalamin (vitamin B12)-binding domain"/>
    <property type="match status" value="1"/>
</dbReference>
<protein>
    <recommendedName>
        <fullName evidence="5">Uroporphyrinogen decarboxylase (URO-D) domain-containing protein</fullName>
    </recommendedName>
</protein>
<dbReference type="GO" id="GO:0046872">
    <property type="term" value="F:metal ion binding"/>
    <property type="evidence" value="ECO:0007669"/>
    <property type="project" value="InterPro"/>
</dbReference>
<evidence type="ECO:0008006" key="5">
    <source>
        <dbReference type="Google" id="ProtNLM"/>
    </source>
</evidence>
<dbReference type="InterPro" id="IPR036594">
    <property type="entry name" value="Meth_synthase_dom"/>
</dbReference>
<comment type="caution">
    <text evidence="3">The sequence shown here is derived from an EMBL/GenBank/DDBJ whole genome shotgun (WGS) entry which is preliminary data.</text>
</comment>
<dbReference type="Pfam" id="PF02607">
    <property type="entry name" value="B12-binding_2"/>
    <property type="match status" value="1"/>
</dbReference>
<dbReference type="PROSITE" id="PS51337">
    <property type="entry name" value="B12_BINDING_NTER"/>
    <property type="match status" value="1"/>
</dbReference>
<dbReference type="Pfam" id="PF01208">
    <property type="entry name" value="URO-D"/>
    <property type="match status" value="1"/>
</dbReference>
<dbReference type="InterPro" id="IPR003759">
    <property type="entry name" value="Cbl-bd_cap"/>
</dbReference>
<name>A0A399FZU6_UNCN2</name>